<dbReference type="STRING" id="100816.A0A175WAI0"/>
<sequence length="362" mass="39994">MVVESYGVWKAKPVRYTFQDRHEDSESPHLHLYYTDNEDKEGEAAINIKSGDRKESRLAYWMVPEFSHPITDRLTEPDHGFRLLADTPEQSRGGLALDYIRDNLFQKMDGRILPHDVDGPGNDILDDAIAARSTVYIFGSRFDRGKGVHNVHMNQGSPKPWTGANGIYQGGAFVIQFDDHWEAVFIGFASQAVHTKDGPGREAGQPMPETGYKTWASFLLPETPEANRTEEELEDSPIFIAKALVNPSGPDNQPGGRSETITLANRTDADWDLTGWVIPNKNGDTGQLQSGLRIAAKGFVTVQVPTVALSNNGGTATLLNAEGLKVHGVSYSREQAREGGRSYLHKEFTTSIDSLGESTRHD</sequence>
<comment type="caution">
    <text evidence="2">The sequence shown here is derived from an EMBL/GenBank/DDBJ whole genome shotgun (WGS) entry which is preliminary data.</text>
</comment>
<dbReference type="EMBL" id="LCTW02000051">
    <property type="protein sequence ID" value="KXX80756.1"/>
    <property type="molecule type" value="Genomic_DNA"/>
</dbReference>
<dbReference type="InterPro" id="IPR019268">
    <property type="entry name" value="DUF2278"/>
</dbReference>
<dbReference type="InterPro" id="IPR001322">
    <property type="entry name" value="Lamin_tail_dom"/>
</dbReference>
<accession>A0A175WAI0</accession>
<dbReference type="Proteomes" id="UP000078237">
    <property type="component" value="Unassembled WGS sequence"/>
</dbReference>
<organism evidence="2 3">
    <name type="scientific">Madurella mycetomatis</name>
    <dbReference type="NCBI Taxonomy" id="100816"/>
    <lineage>
        <taxon>Eukaryota</taxon>
        <taxon>Fungi</taxon>
        <taxon>Dikarya</taxon>
        <taxon>Ascomycota</taxon>
        <taxon>Pezizomycotina</taxon>
        <taxon>Sordariomycetes</taxon>
        <taxon>Sordariomycetidae</taxon>
        <taxon>Sordariales</taxon>
        <taxon>Sordariales incertae sedis</taxon>
        <taxon>Madurella</taxon>
    </lineage>
</organism>
<feature type="domain" description="LTD" evidence="1">
    <location>
        <begin position="237"/>
        <end position="332"/>
    </location>
</feature>
<gene>
    <name evidence="2" type="ORF">MMYC01_203928</name>
</gene>
<protein>
    <submittedName>
        <fullName evidence="2">Uncharacterized protein YukJ</fullName>
    </submittedName>
</protein>
<dbReference type="InterPro" id="IPR036415">
    <property type="entry name" value="Lamin_tail_dom_sf"/>
</dbReference>
<keyword evidence="3" id="KW-1185">Reference proteome</keyword>
<evidence type="ECO:0000313" key="3">
    <source>
        <dbReference type="Proteomes" id="UP000078237"/>
    </source>
</evidence>
<dbReference type="AlphaFoldDB" id="A0A175WAI0"/>
<dbReference type="Pfam" id="PF10042">
    <property type="entry name" value="DUF2278"/>
    <property type="match status" value="1"/>
</dbReference>
<dbReference type="OrthoDB" id="2580841at2759"/>
<reference evidence="2 3" key="1">
    <citation type="journal article" date="2016" name="Genome Announc.">
        <title>Genome Sequence of Madurella mycetomatis mm55, Isolated from a Human Mycetoma Case in Sudan.</title>
        <authorList>
            <person name="Smit S."/>
            <person name="Derks M.F."/>
            <person name="Bervoets S."/>
            <person name="Fahal A."/>
            <person name="van Leeuwen W."/>
            <person name="van Belkum A."/>
            <person name="van de Sande W.W."/>
        </authorList>
    </citation>
    <scope>NUCLEOTIDE SEQUENCE [LARGE SCALE GENOMIC DNA]</scope>
    <source>
        <strain evidence="3">mm55</strain>
    </source>
</reference>
<proteinExistence type="predicted"/>
<dbReference type="SUPFAM" id="SSF74853">
    <property type="entry name" value="Lamin A/C globular tail domain"/>
    <property type="match status" value="1"/>
</dbReference>
<dbReference type="Pfam" id="PF00932">
    <property type="entry name" value="LTD"/>
    <property type="match status" value="1"/>
</dbReference>
<name>A0A175WAI0_9PEZI</name>
<evidence type="ECO:0000259" key="1">
    <source>
        <dbReference type="Pfam" id="PF00932"/>
    </source>
</evidence>
<dbReference type="VEuPathDB" id="FungiDB:MMYC01_203928"/>
<evidence type="ECO:0000313" key="2">
    <source>
        <dbReference type="EMBL" id="KXX80756.1"/>
    </source>
</evidence>